<comment type="similarity">
    <text evidence="4">Belongs to the SWP1 family.</text>
</comment>
<dbReference type="InterPro" id="IPR008814">
    <property type="entry name" value="Swp1"/>
</dbReference>
<organism evidence="15 16">
    <name type="scientific">Plasmodiophora brassicae</name>
    <name type="common">Clubroot disease agent</name>
    <dbReference type="NCBI Taxonomy" id="37360"/>
    <lineage>
        <taxon>Eukaryota</taxon>
        <taxon>Sar</taxon>
        <taxon>Rhizaria</taxon>
        <taxon>Endomyxa</taxon>
        <taxon>Phytomyxea</taxon>
        <taxon>Plasmodiophorida</taxon>
        <taxon>Plasmodiophoridae</taxon>
        <taxon>Plasmodiophora</taxon>
    </lineage>
</organism>
<evidence type="ECO:0000256" key="7">
    <source>
        <dbReference type="ARBA" id="ARBA00022824"/>
    </source>
</evidence>
<dbReference type="GO" id="GO:0008250">
    <property type="term" value="C:oligosaccharyltransferase complex"/>
    <property type="evidence" value="ECO:0007669"/>
    <property type="project" value="InterPro"/>
</dbReference>
<feature type="transmembrane region" description="Helical" evidence="12">
    <location>
        <begin position="41"/>
        <end position="59"/>
    </location>
</feature>
<evidence type="ECO:0000256" key="11">
    <source>
        <dbReference type="ARBA" id="ARBA00032139"/>
    </source>
</evidence>
<evidence type="ECO:0000313" key="15">
    <source>
        <dbReference type="EMBL" id="SPQ94705.1"/>
    </source>
</evidence>
<dbReference type="Pfam" id="PF25147">
    <property type="entry name" value="Ribophorin_II_C"/>
    <property type="match status" value="1"/>
</dbReference>
<gene>
    <name evidence="15" type="ORF">PLBR_LOCUS1920</name>
</gene>
<feature type="domain" description="Ribophorin II third" evidence="13">
    <location>
        <begin position="393"/>
        <end position="513"/>
    </location>
</feature>
<dbReference type="PANTHER" id="PTHR12640:SF0">
    <property type="entry name" value="DOLICHYL-DIPHOSPHOOLIGOSACCHARIDE--PROTEIN GLYCOSYLTRANSFERASE SUBUNIT 2"/>
    <property type="match status" value="1"/>
</dbReference>
<keyword evidence="7" id="KW-0256">Endoplasmic reticulum</keyword>
<keyword evidence="15" id="KW-0496">Mitochondrion</keyword>
<feature type="domain" description="Ribophorin II C-terminal" evidence="14">
    <location>
        <begin position="540"/>
        <end position="631"/>
    </location>
</feature>
<evidence type="ECO:0000256" key="1">
    <source>
        <dbReference type="ARBA" id="ARBA00002791"/>
    </source>
</evidence>
<dbReference type="AlphaFoldDB" id="A0A3P3Y3E7"/>
<dbReference type="Pfam" id="PF23860">
    <property type="entry name" value="Ribophorin_II_3rd"/>
    <property type="match status" value="1"/>
</dbReference>
<dbReference type="InterPro" id="IPR055374">
    <property type="entry name" value="Ribophorin_II_3rd"/>
</dbReference>
<proteinExistence type="inferred from homology"/>
<comment type="pathway">
    <text evidence="3">Protein modification; protein glycosylation.</text>
</comment>
<evidence type="ECO:0000313" key="16">
    <source>
        <dbReference type="Proteomes" id="UP000290189"/>
    </source>
</evidence>
<dbReference type="GO" id="GO:0006487">
    <property type="term" value="P:protein N-linked glycosylation"/>
    <property type="evidence" value="ECO:0007669"/>
    <property type="project" value="TreeGrafter"/>
</dbReference>
<keyword evidence="9 12" id="KW-0472">Membrane</keyword>
<evidence type="ECO:0000256" key="2">
    <source>
        <dbReference type="ARBA" id="ARBA00004477"/>
    </source>
</evidence>
<evidence type="ECO:0000256" key="3">
    <source>
        <dbReference type="ARBA" id="ARBA00004922"/>
    </source>
</evidence>
<comment type="subcellular location">
    <subcellularLocation>
        <location evidence="2">Endoplasmic reticulum membrane</location>
        <topology evidence="2">Multi-pass membrane protein</topology>
    </subcellularLocation>
</comment>
<accession>A0A3P3Y3E7</accession>
<keyword evidence="6" id="KW-0732">Signal</keyword>
<feature type="transmembrane region" description="Helical" evidence="12">
    <location>
        <begin position="585"/>
        <end position="604"/>
    </location>
</feature>
<evidence type="ECO:0000256" key="6">
    <source>
        <dbReference type="ARBA" id="ARBA00022729"/>
    </source>
</evidence>
<evidence type="ECO:0000256" key="8">
    <source>
        <dbReference type="ARBA" id="ARBA00022989"/>
    </source>
</evidence>
<feature type="transmembrane region" description="Helical" evidence="12">
    <location>
        <begin position="550"/>
        <end position="573"/>
    </location>
</feature>
<reference evidence="15 16" key="1">
    <citation type="submission" date="2018-03" db="EMBL/GenBank/DDBJ databases">
        <authorList>
            <person name="Fogelqvist J."/>
        </authorList>
    </citation>
    <scope>NUCLEOTIDE SEQUENCE [LARGE SCALE GENOMIC DNA]</scope>
</reference>
<evidence type="ECO:0000256" key="10">
    <source>
        <dbReference type="ARBA" id="ARBA00030078"/>
    </source>
</evidence>
<evidence type="ECO:0000259" key="13">
    <source>
        <dbReference type="Pfam" id="PF23860"/>
    </source>
</evidence>
<keyword evidence="5 12" id="KW-0812">Transmembrane</keyword>
<comment type="function">
    <text evidence="1">Subunit of the oligosaccharyl transferase (OST) complex that catalyzes the initial transfer of a defined glycan (Glc(3)Man(9)GlcNAc(2) in eukaryotes) from the lipid carrier dolichol-pyrophosphate to an asparagine residue within an Asn-X-Ser/Thr consensus motif in nascent polypeptide chains, the first step in protein N-glycosylation. N-glycosylation occurs cotranslationally and the complex associates with the Sec61 complex at the channel-forming translocon complex that mediates protein translocation across the endoplasmic reticulum (ER). All subunits are required for a maximal enzyme activity.</text>
</comment>
<keyword evidence="8 12" id="KW-1133">Transmembrane helix</keyword>
<evidence type="ECO:0000256" key="5">
    <source>
        <dbReference type="ARBA" id="ARBA00022692"/>
    </source>
</evidence>
<evidence type="ECO:0000256" key="12">
    <source>
        <dbReference type="SAM" id="Phobius"/>
    </source>
</evidence>
<evidence type="ECO:0000256" key="9">
    <source>
        <dbReference type="ARBA" id="ARBA00023136"/>
    </source>
</evidence>
<dbReference type="PANTHER" id="PTHR12640">
    <property type="entry name" value="RIBOPHORIN II"/>
    <property type="match status" value="1"/>
</dbReference>
<feature type="transmembrane region" description="Helical" evidence="12">
    <location>
        <begin position="610"/>
        <end position="629"/>
    </location>
</feature>
<name>A0A3P3Y3E7_PLABS</name>
<dbReference type="EMBL" id="OVEO01000003">
    <property type="protein sequence ID" value="SPQ94705.1"/>
    <property type="molecule type" value="Genomic_DNA"/>
</dbReference>
<sequence>MHIAPPMGTVLCPGDCTLSDQVTTRHGFFDPSSDAVDRRMMMMWCLVAAFVVAPCLGFLSQDALRADVSSRLTTAQLKSHDIGDLLATVHAATLLGVSMPNGVCAALKKRDERTIVLARTAALAGCEPLPAIKNPDNVEEVYHSAMVALRSEAFPGLVAKLKGATSDRDTALLLDAAASVATKHPEVVKTADFKTFVTSLERAVTTIFRSGSFHVDGKASTAVVLSHLGSAAFTMASGGHFKIASEFAHHLAQTIVHVGTSTASPGDQAAVIRLSQILAKNSALVPVVFDVVQAKDGVLKVKFGNVFGESTQVSSASVASCKSASGASLTSGVLAMKPLGSGSFEAVLDTKKASPGVYVPEIRISSPSLGDVSLPSKPEAVIAVFGDAKVGPVSVWTSSGKSESDHITVSFPKMAGEELQIDSSSRFFHAKFKLEGSVDQPAYVGLALKNQDTGLSTVFVPKFKSGEYSLKLKYTHPVFAQAVPGNGKYFLRLVVSDPTLESVLDWKICNVNIDLERVPGAIRLAQALSHRTLSEISHMFRPRDSRPSSIFALVFTVLAIFPMVALVSAWKAIGLNVAVPDTRSFLFHALLASILLLFTTYWIGLTFFDTLKWLVLVGSGAIFAGHSALQARISVDAQKKND</sequence>
<dbReference type="UniPathway" id="UPA00378"/>
<geneLocation type="mitochondrion" evidence="15"/>
<evidence type="ECO:0000259" key="14">
    <source>
        <dbReference type="Pfam" id="PF25147"/>
    </source>
</evidence>
<dbReference type="Proteomes" id="UP000290189">
    <property type="component" value="Unassembled WGS sequence"/>
</dbReference>
<protein>
    <recommendedName>
        <fullName evidence="11">Ribophorin II</fullName>
    </recommendedName>
    <alternativeName>
        <fullName evidence="10">Ribophorin-2</fullName>
    </alternativeName>
</protein>
<dbReference type="InterPro" id="IPR056790">
    <property type="entry name" value="Ribophorin_II_C"/>
</dbReference>
<evidence type="ECO:0000256" key="4">
    <source>
        <dbReference type="ARBA" id="ARBA00009038"/>
    </source>
</evidence>